<evidence type="ECO:0000256" key="8">
    <source>
        <dbReference type="ARBA" id="ARBA00023306"/>
    </source>
</evidence>
<dbReference type="GO" id="GO:0009252">
    <property type="term" value="P:peptidoglycan biosynthetic process"/>
    <property type="evidence" value="ECO:0007669"/>
    <property type="project" value="UniProtKB-UniRule"/>
</dbReference>
<dbReference type="UniPathway" id="UPA00219"/>
<protein>
    <recommendedName>
        <fullName evidence="10">UDP-N-acetylglucosamine--N-acetylmuramyl-(pentapeptide) pyrophosphoryl-undecaprenol N-acetylglucosamine transferase</fullName>
        <ecNumber evidence="10">2.4.1.227</ecNumber>
    </recommendedName>
    <alternativeName>
        <fullName evidence="10">Undecaprenyl-PP-MurNAc-pentapeptide-UDPGlcNAc GlcNAc transferase</fullName>
    </alternativeName>
</protein>
<dbReference type="CDD" id="cd03785">
    <property type="entry name" value="GT28_MurG"/>
    <property type="match status" value="1"/>
</dbReference>
<keyword evidence="7 10" id="KW-0472">Membrane</keyword>
<dbReference type="OrthoDB" id="9808936at2"/>
<keyword evidence="14" id="KW-1185">Reference proteome</keyword>
<keyword evidence="3 10" id="KW-0328">Glycosyltransferase</keyword>
<evidence type="ECO:0000313" key="14">
    <source>
        <dbReference type="Proteomes" id="UP000295244"/>
    </source>
</evidence>
<comment type="caution">
    <text evidence="13">The sequence shown here is derived from an EMBL/GenBank/DDBJ whole genome shotgun (WGS) entry which is preliminary data.</text>
</comment>
<dbReference type="HAMAP" id="MF_00033">
    <property type="entry name" value="MurG"/>
    <property type="match status" value="1"/>
</dbReference>
<feature type="binding site" evidence="10">
    <location>
        <position position="277"/>
    </location>
    <ligand>
        <name>UDP-N-acetyl-alpha-D-glucosamine</name>
        <dbReference type="ChEBI" id="CHEBI:57705"/>
    </ligand>
</feature>
<comment type="catalytic activity">
    <reaction evidence="10">
        <text>di-trans,octa-cis-undecaprenyl diphospho-N-acetyl-alpha-D-muramoyl-L-alanyl-D-glutamyl-meso-2,6-diaminopimeloyl-D-alanyl-D-alanine + UDP-N-acetyl-alpha-D-glucosamine = di-trans,octa-cis-undecaprenyl diphospho-[N-acetyl-alpha-D-glucosaminyl-(1-&gt;4)]-N-acetyl-alpha-D-muramoyl-L-alanyl-D-glutamyl-meso-2,6-diaminopimeloyl-D-alanyl-D-alanine + UDP + H(+)</text>
        <dbReference type="Rhea" id="RHEA:31227"/>
        <dbReference type="ChEBI" id="CHEBI:15378"/>
        <dbReference type="ChEBI" id="CHEBI:57705"/>
        <dbReference type="ChEBI" id="CHEBI:58223"/>
        <dbReference type="ChEBI" id="CHEBI:61387"/>
        <dbReference type="ChEBI" id="CHEBI:61388"/>
        <dbReference type="EC" id="2.4.1.227"/>
    </reaction>
</comment>
<keyword evidence="4 10" id="KW-0808">Transferase</keyword>
<dbReference type="PANTHER" id="PTHR21015">
    <property type="entry name" value="UDP-N-ACETYLGLUCOSAMINE--N-ACETYLMURAMYL-(PENTAPEPTIDE) PYROPHOSPHORYL-UNDECAPRENOL N-ACETYLGLUCOSAMINE TRANSFERASE 1"/>
    <property type="match status" value="1"/>
</dbReference>
<dbReference type="GO" id="GO:0051991">
    <property type="term" value="F:UDP-N-acetyl-D-glucosamine:N-acetylmuramoyl-L-alanyl-D-glutamyl-meso-2,6-diaminopimelyl-D-alanyl-D-alanine-diphosphoundecaprenol 4-beta-N-acetylglucosaminlytransferase activity"/>
    <property type="evidence" value="ECO:0007669"/>
    <property type="project" value="RHEA"/>
</dbReference>
<evidence type="ECO:0000256" key="4">
    <source>
        <dbReference type="ARBA" id="ARBA00022679"/>
    </source>
</evidence>
<feature type="binding site" evidence="10">
    <location>
        <position position="118"/>
    </location>
    <ligand>
        <name>UDP-N-acetyl-alpha-D-glucosamine</name>
        <dbReference type="ChEBI" id="CHEBI:57705"/>
    </ligand>
</feature>
<dbReference type="EC" id="2.4.1.227" evidence="10"/>
<dbReference type="AlphaFoldDB" id="A0A4R1BJ17"/>
<reference evidence="13 14" key="1">
    <citation type="submission" date="2019-03" db="EMBL/GenBank/DDBJ databases">
        <title>Whole genome sequence of a novel Rubrobacter taiwanensis strain, isolated from Yellowstone National Park.</title>
        <authorList>
            <person name="Freed S."/>
            <person name="Ramaley R.F."/>
            <person name="Kyndt J.A."/>
        </authorList>
    </citation>
    <scope>NUCLEOTIDE SEQUENCE [LARGE SCALE GENOMIC DNA]</scope>
    <source>
        <strain evidence="13 14">Yellowstone</strain>
    </source>
</reference>
<evidence type="ECO:0000256" key="3">
    <source>
        <dbReference type="ARBA" id="ARBA00022676"/>
    </source>
</evidence>
<dbReference type="InterPro" id="IPR007235">
    <property type="entry name" value="Glyco_trans_28_C"/>
</dbReference>
<dbReference type="RefSeq" id="WP_132690407.1">
    <property type="nucleotide sequence ID" value="NZ_SKBU01000014.1"/>
</dbReference>
<keyword evidence="2 10" id="KW-0132">Cell division</keyword>
<dbReference type="GO" id="GO:0050511">
    <property type="term" value="F:undecaprenyldiphospho-muramoylpentapeptide beta-N-acetylglucosaminyltransferase activity"/>
    <property type="evidence" value="ECO:0007669"/>
    <property type="project" value="UniProtKB-UniRule"/>
</dbReference>
<feature type="binding site" evidence="10">
    <location>
        <begin position="7"/>
        <end position="9"/>
    </location>
    <ligand>
        <name>UDP-N-acetyl-alpha-D-glucosamine</name>
        <dbReference type="ChEBI" id="CHEBI:57705"/>
    </ligand>
</feature>
<keyword evidence="8 10" id="KW-0131">Cell cycle</keyword>
<feature type="binding site" evidence="10">
    <location>
        <position position="185"/>
    </location>
    <ligand>
        <name>UDP-N-acetyl-alpha-D-glucosamine</name>
        <dbReference type="ChEBI" id="CHEBI:57705"/>
    </ligand>
</feature>
<evidence type="ECO:0000256" key="7">
    <source>
        <dbReference type="ARBA" id="ARBA00023136"/>
    </source>
</evidence>
<gene>
    <name evidence="10" type="primary">murG</name>
    <name evidence="13" type="ORF">E0L93_07130</name>
</gene>
<dbReference type="SUPFAM" id="SSF53756">
    <property type="entry name" value="UDP-Glycosyltransferase/glycogen phosphorylase"/>
    <property type="match status" value="1"/>
</dbReference>
<dbReference type="Proteomes" id="UP000295244">
    <property type="component" value="Unassembled WGS sequence"/>
</dbReference>
<feature type="binding site" evidence="10">
    <location>
        <position position="157"/>
    </location>
    <ligand>
        <name>UDP-N-acetyl-alpha-D-glucosamine</name>
        <dbReference type="ChEBI" id="CHEBI:57705"/>
    </ligand>
</feature>
<feature type="domain" description="Glycosyl transferase family 28 C-terminal" evidence="12">
    <location>
        <begin position="178"/>
        <end position="319"/>
    </location>
</feature>
<evidence type="ECO:0000256" key="9">
    <source>
        <dbReference type="ARBA" id="ARBA00023316"/>
    </source>
</evidence>
<dbReference type="EMBL" id="SKBU01000014">
    <property type="protein sequence ID" value="TCJ17300.1"/>
    <property type="molecule type" value="Genomic_DNA"/>
</dbReference>
<keyword evidence="6 10" id="KW-0573">Peptidoglycan synthesis</keyword>
<evidence type="ECO:0000256" key="1">
    <source>
        <dbReference type="ARBA" id="ARBA00022475"/>
    </source>
</evidence>
<evidence type="ECO:0000313" key="13">
    <source>
        <dbReference type="EMBL" id="TCJ17300.1"/>
    </source>
</evidence>
<dbReference type="InterPro" id="IPR004276">
    <property type="entry name" value="GlycoTrans_28_N"/>
</dbReference>
<dbReference type="GO" id="GO:0071555">
    <property type="term" value="P:cell wall organization"/>
    <property type="evidence" value="ECO:0007669"/>
    <property type="project" value="UniProtKB-KW"/>
</dbReference>
<evidence type="ECO:0000256" key="5">
    <source>
        <dbReference type="ARBA" id="ARBA00022960"/>
    </source>
</evidence>
<dbReference type="GO" id="GO:0008360">
    <property type="term" value="P:regulation of cell shape"/>
    <property type="evidence" value="ECO:0007669"/>
    <property type="project" value="UniProtKB-KW"/>
</dbReference>
<name>A0A4R1BJ17_9ACTN</name>
<dbReference type="Pfam" id="PF04101">
    <property type="entry name" value="Glyco_tran_28_C"/>
    <property type="match status" value="1"/>
</dbReference>
<comment type="pathway">
    <text evidence="10">Cell wall biogenesis; peptidoglycan biosynthesis.</text>
</comment>
<comment type="function">
    <text evidence="10">Cell wall formation. Catalyzes the transfer of a GlcNAc subunit on undecaprenyl-pyrophosphoryl-MurNAc-pentapeptide (lipid intermediate I) to form undecaprenyl-pyrophosphoryl-MurNAc-(pentapeptide)GlcNAc (lipid intermediate II).</text>
</comment>
<evidence type="ECO:0000259" key="12">
    <source>
        <dbReference type="Pfam" id="PF04101"/>
    </source>
</evidence>
<comment type="subcellular location">
    <subcellularLocation>
        <location evidence="10">Cell membrane</location>
        <topology evidence="10">Peripheral membrane protein</topology>
        <orientation evidence="10">Cytoplasmic side</orientation>
    </subcellularLocation>
</comment>
<keyword evidence="5 10" id="KW-0133">Cell shape</keyword>
<dbReference type="GO" id="GO:0051301">
    <property type="term" value="P:cell division"/>
    <property type="evidence" value="ECO:0007669"/>
    <property type="project" value="UniProtKB-KW"/>
</dbReference>
<dbReference type="GO" id="GO:0005886">
    <property type="term" value="C:plasma membrane"/>
    <property type="evidence" value="ECO:0007669"/>
    <property type="project" value="UniProtKB-SubCell"/>
</dbReference>
<sequence length="344" mass="37069">MIAGGGTGGHAIPALCVADELRSRGVDVEFLGASSGIEADLVPAAGYRLHALPLRGLSGGPLGAARAGALFMRACMRFRDVIRDFGPRALLGVGGYASAPAVVAAWTLGVPTFLHEQNSVPGKVNRLAARFTREVFITFPEAAGYLPGAVQVGMPTRPEFFRIRREEALRRLELKPPVVLLYGGSGGALRLNLAAVEAFAGETSYSVLHISGRRDYPRLKPRNPRHRIVAYDDEIWWALGAAEVVVSRAGAGSLFDLAAAGRAAILVPFPHAAGDHQLRNARYFTDRRAAELLPDSEVTGDALRERVERLLADDSRRRELESRIRDLATPGAAAAVAERLLRQW</sequence>
<dbReference type="Pfam" id="PF03033">
    <property type="entry name" value="Glyco_transf_28"/>
    <property type="match status" value="1"/>
</dbReference>
<dbReference type="InterPro" id="IPR006009">
    <property type="entry name" value="GlcNAc_MurG"/>
</dbReference>
<dbReference type="PANTHER" id="PTHR21015:SF22">
    <property type="entry name" value="GLYCOSYLTRANSFERASE"/>
    <property type="match status" value="1"/>
</dbReference>
<evidence type="ECO:0000259" key="11">
    <source>
        <dbReference type="Pfam" id="PF03033"/>
    </source>
</evidence>
<comment type="similarity">
    <text evidence="10">Belongs to the glycosyltransferase 28 family. MurG subfamily.</text>
</comment>
<dbReference type="GO" id="GO:0005975">
    <property type="term" value="P:carbohydrate metabolic process"/>
    <property type="evidence" value="ECO:0007669"/>
    <property type="project" value="InterPro"/>
</dbReference>
<keyword evidence="9 10" id="KW-0961">Cell wall biogenesis/degradation</keyword>
<evidence type="ECO:0000256" key="10">
    <source>
        <dbReference type="HAMAP-Rule" id="MF_00033"/>
    </source>
</evidence>
<dbReference type="Gene3D" id="3.40.50.2000">
    <property type="entry name" value="Glycogen Phosphorylase B"/>
    <property type="match status" value="2"/>
</dbReference>
<proteinExistence type="inferred from homology"/>
<organism evidence="13 14">
    <name type="scientific">Rubrobacter taiwanensis</name>
    <dbReference type="NCBI Taxonomy" id="185139"/>
    <lineage>
        <taxon>Bacteria</taxon>
        <taxon>Bacillati</taxon>
        <taxon>Actinomycetota</taxon>
        <taxon>Rubrobacteria</taxon>
        <taxon>Rubrobacterales</taxon>
        <taxon>Rubrobacteraceae</taxon>
        <taxon>Rubrobacter</taxon>
    </lineage>
</organism>
<comment type="caution">
    <text evidence="10">Lacks conserved residue(s) required for the propagation of feature annotation.</text>
</comment>
<evidence type="ECO:0000256" key="2">
    <source>
        <dbReference type="ARBA" id="ARBA00022618"/>
    </source>
</evidence>
<keyword evidence="1 10" id="KW-1003">Cell membrane</keyword>
<accession>A0A4R1BJ17</accession>
<evidence type="ECO:0000256" key="6">
    <source>
        <dbReference type="ARBA" id="ARBA00022984"/>
    </source>
</evidence>
<feature type="domain" description="Glycosyltransferase family 28 N-terminal" evidence="11">
    <location>
        <begin position="1"/>
        <end position="137"/>
    </location>
</feature>